<gene>
    <name evidence="2" type="ORF">BDV96DRAFT_583443</name>
</gene>
<name>A0A6A5YU12_9PLEO</name>
<dbReference type="Proteomes" id="UP000799770">
    <property type="component" value="Unassembled WGS sequence"/>
</dbReference>
<feature type="signal peptide" evidence="1">
    <location>
        <begin position="1"/>
        <end position="15"/>
    </location>
</feature>
<sequence>MFLLVGCTLFPLAEAAAWMHDAGAQARLPSTFLPRSPLLLHNAVPSPMFPPSHRAPPFHVHIASSFELGSLLWRGGRGLGVALLKYPPAGSASMGQGQWMASV</sequence>
<organism evidence="2 3">
    <name type="scientific">Lophiotrema nucula</name>
    <dbReference type="NCBI Taxonomy" id="690887"/>
    <lineage>
        <taxon>Eukaryota</taxon>
        <taxon>Fungi</taxon>
        <taxon>Dikarya</taxon>
        <taxon>Ascomycota</taxon>
        <taxon>Pezizomycotina</taxon>
        <taxon>Dothideomycetes</taxon>
        <taxon>Pleosporomycetidae</taxon>
        <taxon>Pleosporales</taxon>
        <taxon>Lophiotremataceae</taxon>
        <taxon>Lophiotrema</taxon>
    </lineage>
</organism>
<evidence type="ECO:0000256" key="1">
    <source>
        <dbReference type="SAM" id="SignalP"/>
    </source>
</evidence>
<reference evidence="2" key="1">
    <citation type="journal article" date="2020" name="Stud. Mycol.">
        <title>101 Dothideomycetes genomes: a test case for predicting lifestyles and emergence of pathogens.</title>
        <authorList>
            <person name="Haridas S."/>
            <person name="Albert R."/>
            <person name="Binder M."/>
            <person name="Bloem J."/>
            <person name="Labutti K."/>
            <person name="Salamov A."/>
            <person name="Andreopoulos B."/>
            <person name="Baker S."/>
            <person name="Barry K."/>
            <person name="Bills G."/>
            <person name="Bluhm B."/>
            <person name="Cannon C."/>
            <person name="Castanera R."/>
            <person name="Culley D."/>
            <person name="Daum C."/>
            <person name="Ezra D."/>
            <person name="Gonzalez J."/>
            <person name="Henrissat B."/>
            <person name="Kuo A."/>
            <person name="Liang C."/>
            <person name="Lipzen A."/>
            <person name="Lutzoni F."/>
            <person name="Magnuson J."/>
            <person name="Mondo S."/>
            <person name="Nolan M."/>
            <person name="Ohm R."/>
            <person name="Pangilinan J."/>
            <person name="Park H.-J."/>
            <person name="Ramirez L."/>
            <person name="Alfaro M."/>
            <person name="Sun H."/>
            <person name="Tritt A."/>
            <person name="Yoshinaga Y."/>
            <person name="Zwiers L.-H."/>
            <person name="Turgeon B."/>
            <person name="Goodwin S."/>
            <person name="Spatafora J."/>
            <person name="Crous P."/>
            <person name="Grigoriev I."/>
        </authorList>
    </citation>
    <scope>NUCLEOTIDE SEQUENCE</scope>
    <source>
        <strain evidence="2">CBS 627.86</strain>
    </source>
</reference>
<evidence type="ECO:0000313" key="3">
    <source>
        <dbReference type="Proteomes" id="UP000799770"/>
    </source>
</evidence>
<feature type="chain" id="PRO_5025463626" description="Secreted protein" evidence="1">
    <location>
        <begin position="16"/>
        <end position="103"/>
    </location>
</feature>
<keyword evidence="1" id="KW-0732">Signal</keyword>
<dbReference type="EMBL" id="ML977337">
    <property type="protein sequence ID" value="KAF2110615.1"/>
    <property type="molecule type" value="Genomic_DNA"/>
</dbReference>
<proteinExistence type="predicted"/>
<dbReference type="AlphaFoldDB" id="A0A6A5YU12"/>
<evidence type="ECO:0000313" key="2">
    <source>
        <dbReference type="EMBL" id="KAF2110615.1"/>
    </source>
</evidence>
<evidence type="ECO:0008006" key="4">
    <source>
        <dbReference type="Google" id="ProtNLM"/>
    </source>
</evidence>
<accession>A0A6A5YU12</accession>
<keyword evidence="3" id="KW-1185">Reference proteome</keyword>
<protein>
    <recommendedName>
        <fullName evidence="4">Secreted protein</fullName>
    </recommendedName>
</protein>